<dbReference type="EMBL" id="BAAAPF010000227">
    <property type="protein sequence ID" value="GAA2141015.1"/>
    <property type="molecule type" value="Genomic_DNA"/>
</dbReference>
<organism evidence="3 4">
    <name type="scientific">Streptomyces synnematoformans</name>
    <dbReference type="NCBI Taxonomy" id="415721"/>
    <lineage>
        <taxon>Bacteria</taxon>
        <taxon>Bacillati</taxon>
        <taxon>Actinomycetota</taxon>
        <taxon>Actinomycetes</taxon>
        <taxon>Kitasatosporales</taxon>
        <taxon>Streptomycetaceae</taxon>
        <taxon>Streptomyces</taxon>
    </lineage>
</organism>
<keyword evidence="4" id="KW-1185">Reference proteome</keyword>
<gene>
    <name evidence="3" type="ORF">GCM10009802_51470</name>
</gene>
<feature type="signal peptide" evidence="2">
    <location>
        <begin position="1"/>
        <end position="24"/>
    </location>
</feature>
<evidence type="ECO:0000313" key="4">
    <source>
        <dbReference type="Proteomes" id="UP001500443"/>
    </source>
</evidence>
<dbReference type="Pfam" id="PF01547">
    <property type="entry name" value="SBP_bac_1"/>
    <property type="match status" value="1"/>
</dbReference>
<accession>A0ABN2ZEK1</accession>
<protein>
    <submittedName>
        <fullName evidence="3">Sugar ABC transporter substrate-binding protein</fullName>
    </submittedName>
</protein>
<evidence type="ECO:0000256" key="2">
    <source>
        <dbReference type="SAM" id="SignalP"/>
    </source>
</evidence>
<dbReference type="PROSITE" id="PS51257">
    <property type="entry name" value="PROKAR_LIPOPROTEIN"/>
    <property type="match status" value="1"/>
</dbReference>
<keyword evidence="2" id="KW-0732">Signal</keyword>
<comment type="caution">
    <text evidence="3">The sequence shown here is derived from an EMBL/GenBank/DDBJ whole genome shotgun (WGS) entry which is preliminary data.</text>
</comment>
<dbReference type="PANTHER" id="PTHR43649">
    <property type="entry name" value="ARABINOSE-BINDING PROTEIN-RELATED"/>
    <property type="match status" value="1"/>
</dbReference>
<dbReference type="InterPro" id="IPR050490">
    <property type="entry name" value="Bact_solute-bd_prot1"/>
</dbReference>
<reference evidence="3 4" key="1">
    <citation type="journal article" date="2019" name="Int. J. Syst. Evol. Microbiol.">
        <title>The Global Catalogue of Microorganisms (GCM) 10K type strain sequencing project: providing services to taxonomists for standard genome sequencing and annotation.</title>
        <authorList>
            <consortium name="The Broad Institute Genomics Platform"/>
            <consortium name="The Broad Institute Genome Sequencing Center for Infectious Disease"/>
            <person name="Wu L."/>
            <person name="Ma J."/>
        </authorList>
    </citation>
    <scope>NUCLEOTIDE SEQUENCE [LARGE SCALE GENOMIC DNA]</scope>
    <source>
        <strain evidence="3 4">JCM 15481</strain>
    </source>
</reference>
<sequence>MTRFRRASAAAALSLALLAGLAGCGDDGGSDDGTVTLDFLSLAWQKESVEANKRLVAEWNEEHPDVQVRYVQGIWDTVHDQLLTSFEGGEAPDIIHDAADDLTDFAYGGYLADLTDLLPASLRADIPEQSWRTTTMNGGIYGVPFLQEPRMMFANTDLLRESGVRIPTPADPWSWREFEEVAKELTADTDGDGGTDRYGVAWGMKEPVSQSVNLSLSTGGGLFSREQTDDGPKNRVGYGPRDSAVAETIDRQVNEDHTAPRSSLGMSGSDTLPGFFAGRYAMVPLNFSYRQLITQQAPDGFAWSVLPMPAGDGPAGGLAQGVSPQTLSVAEDSDHRQAAADFIAFMTRPEHMAELAAGDWMLPTGREALKDPALNTEEYGWRTGVQVARSLRPAPVLGVRGYREWSDKIATPAFQRYFNGDTDLDELRESLVEDGNLVLDRYQR</sequence>
<dbReference type="PANTHER" id="PTHR43649:SF30">
    <property type="entry name" value="ABC TRANSPORTER SUBSTRATE-BINDING PROTEIN"/>
    <property type="match status" value="1"/>
</dbReference>
<dbReference type="Gene3D" id="3.40.190.10">
    <property type="entry name" value="Periplasmic binding protein-like II"/>
    <property type="match status" value="1"/>
</dbReference>
<feature type="chain" id="PRO_5046490655" evidence="2">
    <location>
        <begin position="25"/>
        <end position="444"/>
    </location>
</feature>
<feature type="region of interest" description="Disordered" evidence="1">
    <location>
        <begin position="219"/>
        <end position="240"/>
    </location>
</feature>
<name>A0ABN2ZEK1_9ACTN</name>
<dbReference type="SUPFAM" id="SSF53850">
    <property type="entry name" value="Periplasmic binding protein-like II"/>
    <property type="match status" value="1"/>
</dbReference>
<dbReference type="CDD" id="cd13585">
    <property type="entry name" value="PBP2_TMBP_like"/>
    <property type="match status" value="1"/>
</dbReference>
<evidence type="ECO:0000313" key="3">
    <source>
        <dbReference type="EMBL" id="GAA2141015.1"/>
    </source>
</evidence>
<proteinExistence type="predicted"/>
<dbReference type="InterPro" id="IPR006059">
    <property type="entry name" value="SBP"/>
</dbReference>
<dbReference type="Proteomes" id="UP001500443">
    <property type="component" value="Unassembled WGS sequence"/>
</dbReference>
<evidence type="ECO:0000256" key="1">
    <source>
        <dbReference type="SAM" id="MobiDB-lite"/>
    </source>
</evidence>